<dbReference type="EMBL" id="CAKM01000164">
    <property type="protein sequence ID" value="CCJ29193.1"/>
    <property type="molecule type" value="Genomic_DNA"/>
</dbReference>
<dbReference type="STRING" id="1209962.L0P9Y5"/>
<dbReference type="InParanoid" id="L0P9Y5"/>
<comment type="caution">
    <text evidence="2">The sequence shown here is derived from an EMBL/GenBank/DDBJ whole genome shotgun (WGS) entry which is preliminary data.</text>
</comment>
<evidence type="ECO:0000313" key="2">
    <source>
        <dbReference type="EMBL" id="CCJ29193.1"/>
    </source>
</evidence>
<dbReference type="VEuPathDB" id="FungiDB:PNEJI1_002127"/>
<organism evidence="3">
    <name type="scientific">Pneumocystis jirovecii</name>
    <name type="common">Human pneumocystis pneumonia agent</name>
    <dbReference type="NCBI Taxonomy" id="42068"/>
    <lineage>
        <taxon>Eukaryota</taxon>
        <taxon>Fungi</taxon>
        <taxon>Dikarya</taxon>
        <taxon>Ascomycota</taxon>
        <taxon>Taphrinomycotina</taxon>
        <taxon>Pneumocystomycetes</taxon>
        <taxon>Pneumocystaceae</taxon>
        <taxon>Pneumocystis</taxon>
    </lineage>
</organism>
<dbReference type="Proteomes" id="UP000010422">
    <property type="component" value="Unassembled WGS sequence"/>
</dbReference>
<accession>L0P9Y5</accession>
<sequence>MQKQAETRLLSTGKRRQSADVKEIKVHISNECGREAEETEKTGDNAETEDKIIHKVIEKTGKMDTENIVDTEEKREKRKKGERRECVGEINTAEEENKELRRIDTLGTVDALEAAASITILMDYGVQQAKMVSLDKHKPRLREDAQKMSIQFLCNPNIGMGGMDILAEVAKIMN</sequence>
<feature type="region of interest" description="Disordered" evidence="1">
    <location>
        <begin position="1"/>
        <end position="50"/>
    </location>
</feature>
<feature type="compositionally biased region" description="Basic and acidic residues" evidence="1">
    <location>
        <begin position="17"/>
        <end position="50"/>
    </location>
</feature>
<protein>
    <submittedName>
        <fullName evidence="2">Uncharacterized protein</fullName>
    </submittedName>
</protein>
<dbReference type="AlphaFoldDB" id="L0P9Y5"/>
<evidence type="ECO:0000256" key="1">
    <source>
        <dbReference type="SAM" id="MobiDB-lite"/>
    </source>
</evidence>
<proteinExistence type="predicted"/>
<reference evidence="2 3" key="1">
    <citation type="journal article" date="2012" name="MBio">
        <title>De novo assembly of the Pneumocystis jirovecii genome from a single bronchoalveolar lavage fluid specimen from a patient.</title>
        <authorList>
            <person name="Cisse O.H."/>
            <person name="Pagni M."/>
            <person name="Hauser P.M."/>
        </authorList>
    </citation>
    <scope>NUCLEOTIDE SEQUENCE [LARGE SCALE GENOMIC DNA]</scope>
    <source>
        <strain evidence="2 3">SE8</strain>
    </source>
</reference>
<name>L0P9Y5_PNEJI</name>
<gene>
    <name evidence="2" type="ORF">PNEJI1_002127</name>
</gene>
<evidence type="ECO:0000313" key="3">
    <source>
        <dbReference type="Proteomes" id="UP000010422"/>
    </source>
</evidence>